<evidence type="ECO:0000256" key="3">
    <source>
        <dbReference type="SAM" id="MobiDB-lite"/>
    </source>
</evidence>
<proteinExistence type="predicted"/>
<dbReference type="InterPro" id="IPR021858">
    <property type="entry name" value="Fun_TF"/>
</dbReference>
<evidence type="ECO:0000313" key="4">
    <source>
        <dbReference type="EMBL" id="KAL1304339.1"/>
    </source>
</evidence>
<protein>
    <submittedName>
        <fullName evidence="4">Uncharacterized protein</fullName>
    </submittedName>
</protein>
<evidence type="ECO:0000256" key="1">
    <source>
        <dbReference type="ARBA" id="ARBA00004123"/>
    </source>
</evidence>
<name>A0ABR3PEA5_9PEZI</name>
<dbReference type="Proteomes" id="UP001562354">
    <property type="component" value="Unassembled WGS sequence"/>
</dbReference>
<sequence length="639" mass="71446">MQIRRESNSQNFHMVDVTFDSSTHKRIESRKLNPLARFKDGKRRDDEFARDMDVCDPLDSPVGRFSESSSPALATHKSSIPNGGGQIDSTGNVQSLSPELHRLNAEPRQGQDISPQASVSSMSMPVNPTLIDVYEAVPTQLDYLDYLTDTAGVHVGKDLDWSVYEDNNTMASPFGPLFAGSPDEFSWYYPTAEYKELHTTLYNHMVETARGTGSTRQGSPNMEETVDLARETKPAERESSGWSKLSKGISREKEAVLWKSYLDEIVVWLDMFDIDCHFRNTLPVLARTSEALRLSILALAARQLERKDPDKPYIESLGLYQEAIQLIMQDLQTMDTAVIASCVLLCVLEMMSSSPRDWARHLDGCAMLIKAAGINGVSGGVNQAIFWCFARMDLWGGFLTDTNTKIPTSLWFMPSGPMSAAVSRFKADFKHFDQYANYAVFLCASVLNVITNQDESSYVARWKALFDLLEDWRANRPAEMRPIVSVSVEETTHTFPVLVYSNAPAISGNQLYHSAVLLMLQNKPDRIRVQGSMSLLSHARQICGITASNSSHGGYTNAPQPLWIAGRVLQHPVERSFVLALLAHIEMNTGFATAWRADDLRAYWDKTQSDMRKSFSWQNVMPEISHDFATAFGSGSTPN</sequence>
<comment type="subcellular location">
    <subcellularLocation>
        <location evidence="1">Nucleus</location>
    </subcellularLocation>
</comment>
<feature type="region of interest" description="Disordered" evidence="3">
    <location>
        <begin position="59"/>
        <end position="93"/>
    </location>
</feature>
<dbReference type="CDD" id="cd12148">
    <property type="entry name" value="fungal_TF_MHR"/>
    <property type="match status" value="1"/>
</dbReference>
<feature type="compositionally biased region" description="Polar residues" evidence="3">
    <location>
        <begin position="66"/>
        <end position="93"/>
    </location>
</feature>
<dbReference type="EMBL" id="JBFMKM010000009">
    <property type="protein sequence ID" value="KAL1304339.1"/>
    <property type="molecule type" value="Genomic_DNA"/>
</dbReference>
<keyword evidence="2" id="KW-0539">Nucleus</keyword>
<evidence type="ECO:0000256" key="2">
    <source>
        <dbReference type="ARBA" id="ARBA00023242"/>
    </source>
</evidence>
<keyword evidence="5" id="KW-1185">Reference proteome</keyword>
<dbReference type="GeneID" id="95974442"/>
<reference evidence="4 5" key="1">
    <citation type="submission" date="2024-07" db="EMBL/GenBank/DDBJ databases">
        <title>Draft sequence of the Neodothiora populina.</title>
        <authorList>
            <person name="Drown D.D."/>
            <person name="Schuette U.S."/>
            <person name="Buechlein A.B."/>
            <person name="Rusch D.R."/>
            <person name="Winton L.W."/>
            <person name="Adams G.A."/>
        </authorList>
    </citation>
    <scope>NUCLEOTIDE SEQUENCE [LARGE SCALE GENOMIC DNA]</scope>
    <source>
        <strain evidence="4 5">CPC 39397</strain>
    </source>
</reference>
<dbReference type="RefSeq" id="XP_069200614.1">
    <property type="nucleotide sequence ID" value="XM_069347447.1"/>
</dbReference>
<dbReference type="PANTHER" id="PTHR37534:SF4">
    <property type="entry name" value="ZN(II)2CYS6 TRANSCRIPTION FACTOR (EUROFUNG)"/>
    <property type="match status" value="1"/>
</dbReference>
<dbReference type="Pfam" id="PF11951">
    <property type="entry name" value="Fungal_trans_2"/>
    <property type="match status" value="1"/>
</dbReference>
<accession>A0ABR3PEA5</accession>
<organism evidence="4 5">
    <name type="scientific">Neodothiora populina</name>
    <dbReference type="NCBI Taxonomy" id="2781224"/>
    <lineage>
        <taxon>Eukaryota</taxon>
        <taxon>Fungi</taxon>
        <taxon>Dikarya</taxon>
        <taxon>Ascomycota</taxon>
        <taxon>Pezizomycotina</taxon>
        <taxon>Dothideomycetes</taxon>
        <taxon>Dothideomycetidae</taxon>
        <taxon>Dothideales</taxon>
        <taxon>Dothioraceae</taxon>
        <taxon>Neodothiora</taxon>
    </lineage>
</organism>
<comment type="caution">
    <text evidence="4">The sequence shown here is derived from an EMBL/GenBank/DDBJ whole genome shotgun (WGS) entry which is preliminary data.</text>
</comment>
<gene>
    <name evidence="4" type="ORF">AAFC00_000739</name>
</gene>
<evidence type="ECO:0000313" key="5">
    <source>
        <dbReference type="Proteomes" id="UP001562354"/>
    </source>
</evidence>
<dbReference type="PANTHER" id="PTHR37534">
    <property type="entry name" value="TRANSCRIPTIONAL ACTIVATOR PROTEIN UGA3"/>
    <property type="match status" value="1"/>
</dbReference>